<dbReference type="CDD" id="cd03586">
    <property type="entry name" value="PolY_Pol_IV_kappa"/>
    <property type="match status" value="1"/>
</dbReference>
<dbReference type="InterPro" id="IPR001126">
    <property type="entry name" value="UmuC"/>
</dbReference>
<dbReference type="Gene3D" id="3.40.1170.60">
    <property type="match status" value="1"/>
</dbReference>
<dbReference type="Pfam" id="PF00817">
    <property type="entry name" value="IMS"/>
    <property type="match status" value="1"/>
</dbReference>
<dbReference type="SUPFAM" id="SSF100879">
    <property type="entry name" value="Lesion bypass DNA polymerase (Y-family), little finger domain"/>
    <property type="match status" value="1"/>
</dbReference>
<protein>
    <submittedName>
        <fullName evidence="4">DNA polymerase IV</fullName>
    </submittedName>
</protein>
<dbReference type="EMBL" id="VGIY01000021">
    <property type="protein sequence ID" value="MBM3316542.1"/>
    <property type="molecule type" value="Genomic_DNA"/>
</dbReference>
<dbReference type="PROSITE" id="PS50173">
    <property type="entry name" value="UMUC"/>
    <property type="match status" value="1"/>
</dbReference>
<dbReference type="SUPFAM" id="SSF56672">
    <property type="entry name" value="DNA/RNA polymerases"/>
    <property type="match status" value="1"/>
</dbReference>
<dbReference type="GO" id="GO:0005829">
    <property type="term" value="C:cytosol"/>
    <property type="evidence" value="ECO:0007669"/>
    <property type="project" value="TreeGrafter"/>
</dbReference>
<dbReference type="PANTHER" id="PTHR11076:SF33">
    <property type="entry name" value="DNA POLYMERASE KAPPA"/>
    <property type="match status" value="1"/>
</dbReference>
<comment type="caution">
    <text evidence="4">The sequence shown here is derived from an EMBL/GenBank/DDBJ whole genome shotgun (WGS) entry which is preliminary data.</text>
</comment>
<evidence type="ECO:0000313" key="4">
    <source>
        <dbReference type="EMBL" id="MBM3316542.1"/>
    </source>
</evidence>
<dbReference type="InterPro" id="IPR043502">
    <property type="entry name" value="DNA/RNA_pol_sf"/>
</dbReference>
<evidence type="ECO:0000256" key="1">
    <source>
        <dbReference type="ARBA" id="ARBA00010945"/>
    </source>
</evidence>
<dbReference type="InterPro" id="IPR036775">
    <property type="entry name" value="DNA_pol_Y-fam_lit_finger_sf"/>
</dbReference>
<name>A0A937X9X9_UNCEI</name>
<feature type="non-terminal residue" evidence="4">
    <location>
        <position position="452"/>
    </location>
</feature>
<dbReference type="GO" id="GO:0003684">
    <property type="term" value="F:damaged DNA binding"/>
    <property type="evidence" value="ECO:0007669"/>
    <property type="project" value="InterPro"/>
</dbReference>
<evidence type="ECO:0000256" key="2">
    <source>
        <dbReference type="SAM" id="MobiDB-lite"/>
    </source>
</evidence>
<dbReference type="InterPro" id="IPR022880">
    <property type="entry name" value="DNApol_IV"/>
</dbReference>
<dbReference type="Pfam" id="PF11799">
    <property type="entry name" value="IMS_C"/>
    <property type="match status" value="1"/>
</dbReference>
<comment type="similarity">
    <text evidence="1">Belongs to the DNA polymerase type-Y family.</text>
</comment>
<accession>A0A937X9X9</accession>
<dbReference type="GO" id="GO:0003887">
    <property type="term" value="F:DNA-directed DNA polymerase activity"/>
    <property type="evidence" value="ECO:0007669"/>
    <property type="project" value="InterPro"/>
</dbReference>
<dbReference type="Gene3D" id="3.30.70.270">
    <property type="match status" value="1"/>
</dbReference>
<dbReference type="Gene3D" id="3.30.1490.100">
    <property type="entry name" value="DNA polymerase, Y-family, little finger domain"/>
    <property type="match status" value="1"/>
</dbReference>
<dbReference type="InterPro" id="IPR017961">
    <property type="entry name" value="DNA_pol_Y-fam_little_finger"/>
</dbReference>
<gene>
    <name evidence="4" type="ORF">FJY75_01690</name>
</gene>
<dbReference type="GO" id="GO:0042276">
    <property type="term" value="P:error-prone translesion synthesis"/>
    <property type="evidence" value="ECO:0007669"/>
    <property type="project" value="TreeGrafter"/>
</dbReference>
<dbReference type="Proteomes" id="UP000748308">
    <property type="component" value="Unassembled WGS sequence"/>
</dbReference>
<feature type="domain" description="UmuC" evidence="3">
    <location>
        <begin position="33"/>
        <end position="208"/>
    </location>
</feature>
<feature type="region of interest" description="Disordered" evidence="2">
    <location>
        <begin position="1"/>
        <end position="22"/>
    </location>
</feature>
<feature type="region of interest" description="Disordered" evidence="2">
    <location>
        <begin position="391"/>
        <end position="421"/>
    </location>
</feature>
<dbReference type="InterPro" id="IPR050116">
    <property type="entry name" value="DNA_polymerase-Y"/>
</dbReference>
<dbReference type="PANTHER" id="PTHR11076">
    <property type="entry name" value="DNA REPAIR POLYMERASE UMUC / TRANSFERASE FAMILY MEMBER"/>
    <property type="match status" value="1"/>
</dbReference>
<dbReference type="GO" id="GO:0009432">
    <property type="term" value="P:SOS response"/>
    <property type="evidence" value="ECO:0007669"/>
    <property type="project" value="TreeGrafter"/>
</dbReference>
<dbReference type="AlphaFoldDB" id="A0A937X9X9"/>
<feature type="compositionally biased region" description="Low complexity" evidence="2">
    <location>
        <begin position="1"/>
        <end position="12"/>
    </location>
</feature>
<dbReference type="Gene3D" id="1.10.150.20">
    <property type="entry name" value="5' to 3' exonuclease, C-terminal subdomain"/>
    <property type="match status" value="1"/>
</dbReference>
<sequence>MAGGAPAAPAPAGREEGECRLGAGDPWGAHPAVLHLDIDAFFASVEQLRRPALRGKPVAVGTGVVASVSYEARRFGIRAGTTLAEARRRCPQIAILPGHAPTYRAFAEQVFALAARLSPDIETFLDDALVDLTGTERAHGHLIRAAARLREEIERRTGLSVSLGLATNRMVARMVTRLAKPGGLAWLRPGGEAAFVARRPIEDLPGVGPRRARLLREMGLTRIGELRRFGAREMRELFGEVGLLLAVRARGEETRAIATRELPRAIRRETSFDAPRVDADGLEGMLHYLTERAGAQARRLGAVPRRLRVHARWADGAQAVRSIALGGAACPSERLCEEALLLLRALRTRRLGLRGLGVELSGLAAGGGSQLGLFDDGEAAGARAAADLEPGAAGSGAEAAPRAARSVPAAPARGRGALARPGRLSARRAAALDEVADEVRERFGFRALVRGR</sequence>
<evidence type="ECO:0000259" key="3">
    <source>
        <dbReference type="PROSITE" id="PS50173"/>
    </source>
</evidence>
<dbReference type="InterPro" id="IPR043128">
    <property type="entry name" value="Rev_trsase/Diguanyl_cyclase"/>
</dbReference>
<dbReference type="GO" id="GO:0006281">
    <property type="term" value="P:DNA repair"/>
    <property type="evidence" value="ECO:0007669"/>
    <property type="project" value="InterPro"/>
</dbReference>
<organism evidence="4 5">
    <name type="scientific">Eiseniibacteriota bacterium</name>
    <dbReference type="NCBI Taxonomy" id="2212470"/>
    <lineage>
        <taxon>Bacteria</taxon>
        <taxon>Candidatus Eiseniibacteriota</taxon>
    </lineage>
</organism>
<proteinExistence type="inferred from homology"/>
<reference evidence="4" key="1">
    <citation type="submission" date="2019-03" db="EMBL/GenBank/DDBJ databases">
        <title>Lake Tanganyika Metagenome-Assembled Genomes (MAGs).</title>
        <authorList>
            <person name="Tran P."/>
        </authorList>
    </citation>
    <scope>NUCLEOTIDE SEQUENCE</scope>
    <source>
        <strain evidence="4">M_DeepCast_400m_m2_100</strain>
    </source>
</reference>
<evidence type="ECO:0000313" key="5">
    <source>
        <dbReference type="Proteomes" id="UP000748308"/>
    </source>
</evidence>